<organism evidence="1 2">
    <name type="scientific">Eumeta variegata</name>
    <name type="common">Bagworm moth</name>
    <name type="synonym">Eumeta japonica</name>
    <dbReference type="NCBI Taxonomy" id="151549"/>
    <lineage>
        <taxon>Eukaryota</taxon>
        <taxon>Metazoa</taxon>
        <taxon>Ecdysozoa</taxon>
        <taxon>Arthropoda</taxon>
        <taxon>Hexapoda</taxon>
        <taxon>Insecta</taxon>
        <taxon>Pterygota</taxon>
        <taxon>Neoptera</taxon>
        <taxon>Endopterygota</taxon>
        <taxon>Lepidoptera</taxon>
        <taxon>Glossata</taxon>
        <taxon>Ditrysia</taxon>
        <taxon>Tineoidea</taxon>
        <taxon>Psychidae</taxon>
        <taxon>Oiketicinae</taxon>
        <taxon>Eumeta</taxon>
    </lineage>
</organism>
<evidence type="ECO:0000313" key="1">
    <source>
        <dbReference type="EMBL" id="GBP09294.1"/>
    </source>
</evidence>
<sequence length="71" mass="7385">MIGTGVENGTGSASMKGGALAVKNKEFITQVSILSLTAFITDCVESQSSSALLVKNGFMKPDYQHSQMGGD</sequence>
<dbReference type="EMBL" id="BGZK01000035">
    <property type="protein sequence ID" value="GBP09294.1"/>
    <property type="molecule type" value="Genomic_DNA"/>
</dbReference>
<dbReference type="Proteomes" id="UP000299102">
    <property type="component" value="Unassembled WGS sequence"/>
</dbReference>
<proteinExistence type="predicted"/>
<dbReference type="AlphaFoldDB" id="A0A4C1T597"/>
<comment type="caution">
    <text evidence="1">The sequence shown here is derived from an EMBL/GenBank/DDBJ whole genome shotgun (WGS) entry which is preliminary data.</text>
</comment>
<keyword evidence="2" id="KW-1185">Reference proteome</keyword>
<protein>
    <submittedName>
        <fullName evidence="1">Uncharacterized protein</fullName>
    </submittedName>
</protein>
<evidence type="ECO:0000313" key="2">
    <source>
        <dbReference type="Proteomes" id="UP000299102"/>
    </source>
</evidence>
<gene>
    <name evidence="1" type="ORF">EVAR_5734_1</name>
</gene>
<name>A0A4C1T597_EUMVA</name>
<reference evidence="1 2" key="1">
    <citation type="journal article" date="2019" name="Commun. Biol.">
        <title>The bagworm genome reveals a unique fibroin gene that provides high tensile strength.</title>
        <authorList>
            <person name="Kono N."/>
            <person name="Nakamura H."/>
            <person name="Ohtoshi R."/>
            <person name="Tomita M."/>
            <person name="Numata K."/>
            <person name="Arakawa K."/>
        </authorList>
    </citation>
    <scope>NUCLEOTIDE SEQUENCE [LARGE SCALE GENOMIC DNA]</scope>
</reference>
<accession>A0A4C1T597</accession>